<dbReference type="Pfam" id="PF13474">
    <property type="entry name" value="SnoaL_3"/>
    <property type="match status" value="1"/>
</dbReference>
<accession>A0A4R2EGV7</accession>
<dbReference type="InterPro" id="IPR037401">
    <property type="entry name" value="SnoaL-like"/>
</dbReference>
<dbReference type="Proteomes" id="UP000294830">
    <property type="component" value="Unassembled WGS sequence"/>
</dbReference>
<name>A0A4R2EGV7_9BACT</name>
<dbReference type="AlphaFoldDB" id="A0A4R2EGV7"/>
<dbReference type="SUPFAM" id="SSF54427">
    <property type="entry name" value="NTF2-like"/>
    <property type="match status" value="1"/>
</dbReference>
<keyword evidence="1" id="KW-0732">Signal</keyword>
<feature type="domain" description="SnoaL-like" evidence="2">
    <location>
        <begin position="46"/>
        <end position="158"/>
    </location>
</feature>
<protein>
    <submittedName>
        <fullName evidence="3">SnoaL-like protein</fullName>
    </submittedName>
</protein>
<proteinExistence type="predicted"/>
<comment type="caution">
    <text evidence="3">The sequence shown here is derived from an EMBL/GenBank/DDBJ whole genome shotgun (WGS) entry which is preliminary data.</text>
</comment>
<evidence type="ECO:0000313" key="3">
    <source>
        <dbReference type="EMBL" id="TCN66436.1"/>
    </source>
</evidence>
<evidence type="ECO:0000256" key="1">
    <source>
        <dbReference type="SAM" id="SignalP"/>
    </source>
</evidence>
<dbReference type="EMBL" id="SLWB01000009">
    <property type="protein sequence ID" value="TCN66436.1"/>
    <property type="molecule type" value="Genomic_DNA"/>
</dbReference>
<dbReference type="InterPro" id="IPR032710">
    <property type="entry name" value="NTF2-like_dom_sf"/>
</dbReference>
<dbReference type="RefSeq" id="WP_207895636.1">
    <property type="nucleotide sequence ID" value="NZ_SLWB01000009.1"/>
</dbReference>
<gene>
    <name evidence="3" type="ORF">CLV25_10965</name>
</gene>
<reference evidence="3 4" key="1">
    <citation type="submission" date="2019-03" db="EMBL/GenBank/DDBJ databases">
        <title>Genomic Encyclopedia of Archaeal and Bacterial Type Strains, Phase II (KMG-II): from individual species to whole genera.</title>
        <authorList>
            <person name="Goeker M."/>
        </authorList>
    </citation>
    <scope>NUCLEOTIDE SEQUENCE [LARGE SCALE GENOMIC DNA]</scope>
    <source>
        <strain evidence="3 4">RL-C</strain>
    </source>
</reference>
<feature type="chain" id="PRO_5020408030" evidence="1">
    <location>
        <begin position="23"/>
        <end position="185"/>
    </location>
</feature>
<feature type="signal peptide" evidence="1">
    <location>
        <begin position="1"/>
        <end position="22"/>
    </location>
</feature>
<organism evidence="3 4">
    <name type="scientific">Acetobacteroides hydrogenigenes</name>
    <dbReference type="NCBI Taxonomy" id="979970"/>
    <lineage>
        <taxon>Bacteria</taxon>
        <taxon>Pseudomonadati</taxon>
        <taxon>Bacteroidota</taxon>
        <taxon>Bacteroidia</taxon>
        <taxon>Bacteroidales</taxon>
        <taxon>Rikenellaceae</taxon>
        <taxon>Acetobacteroides</taxon>
    </lineage>
</organism>
<evidence type="ECO:0000259" key="2">
    <source>
        <dbReference type="Pfam" id="PF13474"/>
    </source>
</evidence>
<evidence type="ECO:0000313" key="4">
    <source>
        <dbReference type="Proteomes" id="UP000294830"/>
    </source>
</evidence>
<keyword evidence="4" id="KW-1185">Reference proteome</keyword>
<sequence>MRIVTNSFMVAVSVLLLWGCCAQNHSISSKSQADTSVNAANRVLIGAMLDSFNVAAARADYARYFDFYTADAIFIGTDATEHWNKANFMVWAKPFFDKKRTWNFRSIQRHIYFGKGGDIAWFDELLSTQMKICRGSGVVVKQNNEWKVQQYVLSMTIPNSQTKQIIKFKAAEEDSIITRLSGNRK</sequence>
<dbReference type="Gene3D" id="3.10.450.50">
    <property type="match status" value="1"/>
</dbReference>